<evidence type="ECO:0008006" key="2">
    <source>
        <dbReference type="Google" id="ProtNLM"/>
    </source>
</evidence>
<reference evidence="1" key="1">
    <citation type="journal article" date="2014" name="Front. Microbiol.">
        <title>High frequency of phylogenetically diverse reductive dehalogenase-homologous genes in deep subseafloor sedimentary metagenomes.</title>
        <authorList>
            <person name="Kawai M."/>
            <person name="Futagami T."/>
            <person name="Toyoda A."/>
            <person name="Takaki Y."/>
            <person name="Nishi S."/>
            <person name="Hori S."/>
            <person name="Arai W."/>
            <person name="Tsubouchi T."/>
            <person name="Morono Y."/>
            <person name="Uchiyama I."/>
            <person name="Ito T."/>
            <person name="Fujiyama A."/>
            <person name="Inagaki F."/>
            <person name="Takami H."/>
        </authorList>
    </citation>
    <scope>NUCLEOTIDE SEQUENCE</scope>
    <source>
        <strain evidence="1">Expedition CK06-06</strain>
    </source>
</reference>
<evidence type="ECO:0000313" key="1">
    <source>
        <dbReference type="EMBL" id="GAG42220.1"/>
    </source>
</evidence>
<accession>X0XGF9</accession>
<proteinExistence type="predicted"/>
<gene>
    <name evidence="1" type="ORF">S01H1_82918</name>
</gene>
<sequence>TQWPNAAPAQRLFEMARTNTDPSLRTLALRGGITVAGREPDPSTGLALLREALSLASRVEEKKLALSQLGRIPRTEALEISLRYLDDPDLINEAGFAAISIAESLADANPQLADKVSRKVLEHCKTPAIVKRAWALRAKPAVGGPFIRDWLVCGPYRQAGAIGAITVFNLVFGPEKPGEVVE</sequence>
<protein>
    <recommendedName>
        <fullName evidence="2">HEAT repeat domain-containing protein</fullName>
    </recommendedName>
</protein>
<name>X0XGF9_9ZZZZ</name>
<feature type="non-terminal residue" evidence="1">
    <location>
        <position position="182"/>
    </location>
</feature>
<feature type="non-terminal residue" evidence="1">
    <location>
        <position position="1"/>
    </location>
</feature>
<dbReference type="EMBL" id="BARS01056273">
    <property type="protein sequence ID" value="GAG42220.1"/>
    <property type="molecule type" value="Genomic_DNA"/>
</dbReference>
<dbReference type="AlphaFoldDB" id="X0XGF9"/>
<comment type="caution">
    <text evidence="1">The sequence shown here is derived from an EMBL/GenBank/DDBJ whole genome shotgun (WGS) entry which is preliminary data.</text>
</comment>
<organism evidence="1">
    <name type="scientific">marine sediment metagenome</name>
    <dbReference type="NCBI Taxonomy" id="412755"/>
    <lineage>
        <taxon>unclassified sequences</taxon>
        <taxon>metagenomes</taxon>
        <taxon>ecological metagenomes</taxon>
    </lineage>
</organism>